<name>A0ABX0A9H0_9GAMM</name>
<gene>
    <name evidence="2" type="ORF">DT603_04885</name>
</gene>
<dbReference type="EMBL" id="QOVG01000002">
    <property type="protein sequence ID" value="NDK38174.1"/>
    <property type="molecule type" value="Genomic_DNA"/>
</dbReference>
<evidence type="ECO:0000313" key="3">
    <source>
        <dbReference type="Proteomes" id="UP001429354"/>
    </source>
</evidence>
<feature type="domain" description="AbiJ N-terminal" evidence="1">
    <location>
        <begin position="12"/>
        <end position="92"/>
    </location>
</feature>
<protein>
    <recommendedName>
        <fullName evidence="1">AbiJ N-terminal domain-containing protein</fullName>
    </recommendedName>
</protein>
<sequence length="251" mass="26904">MNDPLPSPTSALSSRTLLALTEALENTFDASAWATLGLALDMPQLGDPEERLQESLRLRDDDYGYFVAQFLRHLQAERPSALHDIACLPRVSTWLHSNAPEAAQALGLGQQQAARSQKPVSAGDAVDQALKDAHNPLGTNGAVGGVDQVHTAIHGYLRDACSRAGLPVADDASVAQLFKSLRSGHPDLVRLDQHEPQVGNALTSLAEAVTALGGLRNVAPIPGQDQVSMQEEARLAVNLVRTLFDYLRARL</sequence>
<reference evidence="2 3" key="1">
    <citation type="submission" date="2018-07" db="EMBL/GenBank/DDBJ databases">
        <title>Whole genome Sequencing of Pseudoxanthomonas gei KCTC 32298 (T).</title>
        <authorList>
            <person name="Kumar S."/>
            <person name="Bansal K."/>
            <person name="Kaur A."/>
            <person name="Patil P."/>
            <person name="Sharma S."/>
            <person name="Patil P.B."/>
        </authorList>
    </citation>
    <scope>NUCLEOTIDE SEQUENCE [LARGE SCALE GENOMIC DNA]</scope>
    <source>
        <strain evidence="2 3">KCTC 32298</strain>
    </source>
</reference>
<keyword evidence="3" id="KW-1185">Reference proteome</keyword>
<dbReference type="InterPro" id="IPR040508">
    <property type="entry name" value="AbiJ_NTD5"/>
</dbReference>
<accession>A0ABX0A9H0</accession>
<comment type="caution">
    <text evidence="2">The sequence shown here is derived from an EMBL/GenBank/DDBJ whole genome shotgun (WGS) entry which is preliminary data.</text>
</comment>
<organism evidence="2 3">
    <name type="scientific">Pseudoxanthomonas gei</name>
    <dbReference type="NCBI Taxonomy" id="1383030"/>
    <lineage>
        <taxon>Bacteria</taxon>
        <taxon>Pseudomonadati</taxon>
        <taxon>Pseudomonadota</taxon>
        <taxon>Gammaproteobacteria</taxon>
        <taxon>Lysobacterales</taxon>
        <taxon>Lysobacteraceae</taxon>
        <taxon>Pseudoxanthomonas</taxon>
    </lineage>
</organism>
<evidence type="ECO:0000313" key="2">
    <source>
        <dbReference type="EMBL" id="NDK38174.1"/>
    </source>
</evidence>
<dbReference type="Proteomes" id="UP001429354">
    <property type="component" value="Unassembled WGS sequence"/>
</dbReference>
<dbReference type="Pfam" id="PF18865">
    <property type="entry name" value="AbiJ_NTD5"/>
    <property type="match status" value="1"/>
</dbReference>
<dbReference type="RefSeq" id="WP_162348718.1">
    <property type="nucleotide sequence ID" value="NZ_QOVG01000002.1"/>
</dbReference>
<evidence type="ECO:0000259" key="1">
    <source>
        <dbReference type="Pfam" id="PF18865"/>
    </source>
</evidence>
<proteinExistence type="predicted"/>